<dbReference type="Proteomes" id="UP000309454">
    <property type="component" value="Unassembled WGS sequence"/>
</dbReference>
<dbReference type="RefSeq" id="WP_123184706.1">
    <property type="nucleotide sequence ID" value="NZ_CANPEU010000006.1"/>
</dbReference>
<evidence type="ECO:0000313" key="2">
    <source>
        <dbReference type="EMBL" id="TJW12329.1"/>
    </source>
</evidence>
<keyword evidence="3" id="KW-1185">Reference proteome</keyword>
<name>A0A3N0AD94_9ACTN</name>
<sequence>MDRSLEEALRLYEEMPQKTRQINGLEYHRIIASYTMPITCRSLVMCALPRPPFSPKEAGDVVYLDELGNRFAFAGVALPDFRTLSKKDRSALVTVALRPACANGPIGEWMTVVRPEK</sequence>
<dbReference type="AlphaFoldDB" id="A0A3N0AD94"/>
<protein>
    <submittedName>
        <fullName evidence="1">Uncharacterized protein</fullName>
    </submittedName>
</protein>
<reference evidence="2 3" key="1">
    <citation type="submission" date="2019-04" db="EMBL/GenBank/DDBJ databases">
        <title>Microbes associate with the intestines of laboratory mice.</title>
        <authorList>
            <person name="Navarre W."/>
            <person name="Wong E."/>
            <person name="Huang K.C."/>
            <person name="Tropini C."/>
            <person name="Ng K."/>
            <person name="Yu B."/>
        </authorList>
    </citation>
    <scope>NUCLEOTIDE SEQUENCE [LARGE SCALE GENOMIC DNA]</scope>
    <source>
        <strain evidence="2 3">NM48_B13</strain>
    </source>
</reference>
<accession>A0A3N0AD94</accession>
<gene>
    <name evidence="2" type="ORF">E5982_01640</name>
    <name evidence="1" type="ORF">FHR31_000222</name>
</gene>
<dbReference type="Proteomes" id="UP000530850">
    <property type="component" value="Unassembled WGS sequence"/>
</dbReference>
<dbReference type="GeneID" id="93356027"/>
<comment type="caution">
    <text evidence="1">The sequence shown here is derived from an EMBL/GenBank/DDBJ whole genome shotgun (WGS) entry which is preliminary data.</text>
</comment>
<proteinExistence type="predicted"/>
<evidence type="ECO:0000313" key="3">
    <source>
        <dbReference type="Proteomes" id="UP000309454"/>
    </source>
</evidence>
<dbReference type="EMBL" id="SSTM01000001">
    <property type="protein sequence ID" value="TJW12329.1"/>
    <property type="molecule type" value="Genomic_DNA"/>
</dbReference>
<dbReference type="EMBL" id="JACHYA010000001">
    <property type="protein sequence ID" value="MBB3170442.1"/>
    <property type="molecule type" value="Genomic_DNA"/>
</dbReference>
<evidence type="ECO:0000313" key="4">
    <source>
        <dbReference type="Proteomes" id="UP000530850"/>
    </source>
</evidence>
<organism evidence="1 4">
    <name type="scientific">Parvibacter caecicola</name>
    <dbReference type="NCBI Taxonomy" id="747645"/>
    <lineage>
        <taxon>Bacteria</taxon>
        <taxon>Bacillati</taxon>
        <taxon>Actinomycetota</taxon>
        <taxon>Coriobacteriia</taxon>
        <taxon>Coriobacteriales</taxon>
        <taxon>Coriobacteriaceae</taxon>
        <taxon>Parvibacter</taxon>
    </lineage>
</organism>
<reference evidence="1 4" key="2">
    <citation type="submission" date="2020-08" db="EMBL/GenBank/DDBJ databases">
        <title>Sequencing the genomes of 1000 actinobacteria strains.</title>
        <authorList>
            <person name="Klenk H.-P."/>
        </authorList>
    </citation>
    <scope>NUCLEOTIDE SEQUENCE [LARGE SCALE GENOMIC DNA]</scope>
    <source>
        <strain evidence="1 4">DSM 22242</strain>
    </source>
</reference>
<evidence type="ECO:0000313" key="1">
    <source>
        <dbReference type="EMBL" id="MBB3170442.1"/>
    </source>
</evidence>